<evidence type="ECO:0000313" key="2">
    <source>
        <dbReference type="EMBL" id="PKR81290.1"/>
    </source>
</evidence>
<comment type="caution">
    <text evidence="2">The sequence shown here is derived from an EMBL/GenBank/DDBJ whole genome shotgun (WGS) entry which is preliminary data.</text>
</comment>
<dbReference type="RefSeq" id="WP_101334016.1">
    <property type="nucleotide sequence ID" value="NZ_PJNI01000004.1"/>
</dbReference>
<evidence type="ECO:0008006" key="4">
    <source>
        <dbReference type="Google" id="ProtNLM"/>
    </source>
</evidence>
<gene>
    <name evidence="2" type="ORF">CW751_05575</name>
</gene>
<evidence type="ECO:0000256" key="1">
    <source>
        <dbReference type="SAM" id="SignalP"/>
    </source>
</evidence>
<dbReference type="Proteomes" id="UP000236654">
    <property type="component" value="Unassembled WGS sequence"/>
</dbReference>
<feature type="signal peptide" evidence="1">
    <location>
        <begin position="1"/>
        <end position="21"/>
    </location>
</feature>
<protein>
    <recommendedName>
        <fullName evidence="4">Lipoprotein</fullName>
    </recommendedName>
</protein>
<keyword evidence="3" id="KW-1185">Reference proteome</keyword>
<sequence>MMKNFLITIFSVLSISLFLVACKKEENNGGNGKDGNITVSVSYKQSTNPTFVYSYGETEIRLFRDGMKVATMYANPSNQNVNFGTYEYGNYRVDAFVTKTKYNSSNGATNTYDRSKTESFKLDTGNKSVSISFK</sequence>
<keyword evidence="1" id="KW-0732">Signal</keyword>
<organism evidence="2 3">
    <name type="scientific">Brumimicrobium salinarum</name>
    <dbReference type="NCBI Taxonomy" id="2058658"/>
    <lineage>
        <taxon>Bacteria</taxon>
        <taxon>Pseudomonadati</taxon>
        <taxon>Bacteroidota</taxon>
        <taxon>Flavobacteriia</taxon>
        <taxon>Flavobacteriales</taxon>
        <taxon>Crocinitomicaceae</taxon>
        <taxon>Brumimicrobium</taxon>
    </lineage>
</organism>
<dbReference type="AlphaFoldDB" id="A0A2I0R4H2"/>
<dbReference type="EMBL" id="PJNI01000004">
    <property type="protein sequence ID" value="PKR81290.1"/>
    <property type="molecule type" value="Genomic_DNA"/>
</dbReference>
<reference evidence="2 3" key="1">
    <citation type="submission" date="2017-12" db="EMBL/GenBank/DDBJ databases">
        <title>The draft genome sequence of Brumimicrobium saltpan LHR20.</title>
        <authorList>
            <person name="Do Z.-J."/>
            <person name="Luo H.-R."/>
        </authorList>
    </citation>
    <scope>NUCLEOTIDE SEQUENCE [LARGE SCALE GENOMIC DNA]</scope>
    <source>
        <strain evidence="2 3">LHR20</strain>
    </source>
</reference>
<dbReference type="PROSITE" id="PS51257">
    <property type="entry name" value="PROKAR_LIPOPROTEIN"/>
    <property type="match status" value="1"/>
</dbReference>
<accession>A0A2I0R4H2</accession>
<feature type="chain" id="PRO_5014111162" description="Lipoprotein" evidence="1">
    <location>
        <begin position="22"/>
        <end position="134"/>
    </location>
</feature>
<proteinExistence type="predicted"/>
<name>A0A2I0R4H2_9FLAO</name>
<evidence type="ECO:0000313" key="3">
    <source>
        <dbReference type="Proteomes" id="UP000236654"/>
    </source>
</evidence>